<dbReference type="SUPFAM" id="SSF49562">
    <property type="entry name" value="C2 domain (Calcium/lipid-binding domain, CaLB)"/>
    <property type="match status" value="1"/>
</dbReference>
<sequence>MSSNPTTSVPPNVNGPISGCFKIVLEEYDWLNFPNEDKKYAGPMTPKMAPECTFLWWGESESMGTTLAPKSPKRFKSSGPKFFDSVDYQIRYKRGDFKRYLKDMGELYINVMERKSKTECWMVLNGLAEVCTKGEFSKVLPIFLKRRTGFKSNIPYIIGHCKVYVSALFTNGKDEKLMIDQSRNDDVTVNVGKVKNDAIESGCAEAGMKDIIDEVKVDTMKETESPLRLEANKPDMTSPSICSLVSSTPSKYTDSKIEDKPYKIEENVKNDDACSDYVFINNQNTMSNNSAEDETENPVKHVAATAIKDTINQVKCECIKEDVNNRNESNPELKMCSLVSSTSSKCTDANNHETVKKDNNSIEYMVNRAKELKEMIFGRLSSLQKIAEDRLEIDDNEDYISDAGSSSALSSISLVDREVDMLDIGNSSRINSFEKRSADYESIDDASMIENEIQPLEIKSIEEKLMKQDKVKDMTGVTVNKQEHNAFDRTEIIKIAMMKKDKNDDLVLQTNHQMYVKEDNKLDLILNEENDNETISPVLIARKVDTRKENENIENNETKVWTIKMKQADLPKGRIYFTPNGEKIVEKIGQVDQFTQADDHNPQSINRNHKPQCKNRSAERGKFFNVRIEGAQNLPNIKFKLFPNCKVKIGNRITKVIMNKENPTWNASFDIHQKSSRLEFCIYHEDDEDYLIGKCKVETSLLQNEIYGWYNIIDFKGCIQGQLLLRILPLSCQNISSSVCEAKFSIVNATDENDPKIHDMETRSTADKIFVKTLIKEACENSNIWNQCFSPTPRSSPCGTKKGHDLQKHKNFIPKNILSRYSYKSKPPRGPAMNQFTTALKDLNYK</sequence>
<dbReference type="Pfam" id="PF25339">
    <property type="entry name" value="C2_C2CD3_N"/>
    <property type="match status" value="1"/>
</dbReference>
<dbReference type="CDD" id="cd00030">
    <property type="entry name" value="C2"/>
    <property type="match status" value="1"/>
</dbReference>
<organism evidence="2 3">
    <name type="scientific">Rozella allomycis (strain CSF55)</name>
    <dbReference type="NCBI Taxonomy" id="988480"/>
    <lineage>
        <taxon>Eukaryota</taxon>
        <taxon>Fungi</taxon>
        <taxon>Fungi incertae sedis</taxon>
        <taxon>Cryptomycota</taxon>
        <taxon>Cryptomycota incertae sedis</taxon>
        <taxon>Rozella</taxon>
    </lineage>
</organism>
<protein>
    <recommendedName>
        <fullName evidence="1">C2 domain-containing protein</fullName>
    </recommendedName>
</protein>
<dbReference type="SMART" id="SM00239">
    <property type="entry name" value="C2"/>
    <property type="match status" value="1"/>
</dbReference>
<evidence type="ECO:0000313" key="2">
    <source>
        <dbReference type="EMBL" id="EPZ31934.1"/>
    </source>
</evidence>
<name>A0A075APD0_ROZAC</name>
<dbReference type="InterPro" id="IPR057537">
    <property type="entry name" value="C2_C2CD3_N"/>
</dbReference>
<proteinExistence type="predicted"/>
<evidence type="ECO:0000313" key="3">
    <source>
        <dbReference type="Proteomes" id="UP000030755"/>
    </source>
</evidence>
<dbReference type="PANTHER" id="PTHR21254">
    <property type="entry name" value="C2 DOMAIN-CONTAINING PROTEIN 3"/>
    <property type="match status" value="1"/>
</dbReference>
<keyword evidence="3" id="KW-1185">Reference proteome</keyword>
<dbReference type="EMBL" id="KE561200">
    <property type="protein sequence ID" value="EPZ31934.1"/>
    <property type="molecule type" value="Genomic_DNA"/>
</dbReference>
<dbReference type="PANTHER" id="PTHR21254:SF1">
    <property type="entry name" value="C2 DOMAIN-CONTAINING PROTEIN 3"/>
    <property type="match status" value="1"/>
</dbReference>
<dbReference type="Pfam" id="PF00168">
    <property type="entry name" value="C2"/>
    <property type="match status" value="1"/>
</dbReference>
<feature type="domain" description="C2" evidence="1">
    <location>
        <begin position="604"/>
        <end position="710"/>
    </location>
</feature>
<dbReference type="InterPro" id="IPR000008">
    <property type="entry name" value="C2_dom"/>
</dbReference>
<dbReference type="InterPro" id="IPR035892">
    <property type="entry name" value="C2_domain_sf"/>
</dbReference>
<accession>A0A075APD0</accession>
<dbReference type="HOGENOM" id="CLU_336831_0_0_1"/>
<dbReference type="AlphaFoldDB" id="A0A075APD0"/>
<dbReference type="GO" id="GO:0005815">
    <property type="term" value="C:microtubule organizing center"/>
    <property type="evidence" value="ECO:0007669"/>
    <property type="project" value="TreeGrafter"/>
</dbReference>
<reference evidence="2 3" key="1">
    <citation type="journal article" date="2013" name="Curr. Biol.">
        <title>Shared signatures of parasitism and phylogenomics unite Cryptomycota and microsporidia.</title>
        <authorList>
            <person name="James T.Y."/>
            <person name="Pelin A."/>
            <person name="Bonen L."/>
            <person name="Ahrendt S."/>
            <person name="Sain D."/>
            <person name="Corradi N."/>
            <person name="Stajich J.E."/>
        </authorList>
    </citation>
    <scope>NUCLEOTIDE SEQUENCE [LARGE SCALE GENOMIC DNA]</scope>
    <source>
        <strain evidence="2 3">CSF55</strain>
    </source>
</reference>
<gene>
    <name evidence="2" type="ORF">O9G_001944</name>
</gene>
<evidence type="ECO:0000259" key="1">
    <source>
        <dbReference type="PROSITE" id="PS50004"/>
    </source>
</evidence>
<dbReference type="PROSITE" id="PS50004">
    <property type="entry name" value="C2"/>
    <property type="match status" value="1"/>
</dbReference>
<dbReference type="Proteomes" id="UP000030755">
    <property type="component" value="Unassembled WGS sequence"/>
</dbReference>
<dbReference type="GO" id="GO:0060271">
    <property type="term" value="P:cilium assembly"/>
    <property type="evidence" value="ECO:0007669"/>
    <property type="project" value="TreeGrafter"/>
</dbReference>
<dbReference type="Gene3D" id="2.60.40.150">
    <property type="entry name" value="C2 domain"/>
    <property type="match status" value="1"/>
</dbReference>
<dbReference type="OrthoDB" id="6607844at2759"/>